<organism evidence="9 10">
    <name type="scientific">Kushneria avicenniae</name>
    <dbReference type="NCBI Taxonomy" id="402385"/>
    <lineage>
        <taxon>Bacteria</taxon>
        <taxon>Pseudomonadati</taxon>
        <taxon>Pseudomonadota</taxon>
        <taxon>Gammaproteobacteria</taxon>
        <taxon>Oceanospirillales</taxon>
        <taxon>Halomonadaceae</taxon>
        <taxon>Kushneria</taxon>
    </lineage>
</organism>
<dbReference type="GO" id="GO:0008460">
    <property type="term" value="F:dTDP-glucose 4,6-dehydratase activity"/>
    <property type="evidence" value="ECO:0007669"/>
    <property type="project" value="UniProtKB-EC"/>
</dbReference>
<keyword evidence="6 7" id="KW-0456">Lyase</keyword>
<dbReference type="EC" id="4.2.1.46" evidence="4 7"/>
<evidence type="ECO:0000313" key="10">
    <source>
        <dbReference type="Proteomes" id="UP000199046"/>
    </source>
</evidence>
<evidence type="ECO:0000256" key="1">
    <source>
        <dbReference type="ARBA" id="ARBA00001539"/>
    </source>
</evidence>
<evidence type="ECO:0000256" key="5">
    <source>
        <dbReference type="ARBA" id="ARBA00023027"/>
    </source>
</evidence>
<accession>A0A1I1KH57</accession>
<evidence type="ECO:0000313" key="9">
    <source>
        <dbReference type="EMBL" id="SFC59885.1"/>
    </source>
</evidence>
<evidence type="ECO:0000256" key="2">
    <source>
        <dbReference type="ARBA" id="ARBA00001911"/>
    </source>
</evidence>
<name>A0A1I1KH57_9GAMM</name>
<dbReference type="OrthoDB" id="9803010at2"/>
<gene>
    <name evidence="9" type="ORF">SAMN05421848_1958</name>
</gene>
<dbReference type="Gene3D" id="3.90.25.10">
    <property type="entry name" value="UDP-galactose 4-epimerase, domain 1"/>
    <property type="match status" value="1"/>
</dbReference>
<sequence>MQTVMVTGGAGFIGSALIRHLIAHDTCRIINVDCLTYAGHTATLQDIDQNPRYRLEQVDIRDRPALDRLFSTWQPDIVVHLAAESHVDRSIDGPAVFIDTNIVGVFNLLEAARNWYEGLEGGRRERFRFHHVSTDEVFGDLASDAAPFSETSPYAPSSPYAASKASADHLVRAWQRTYGLPTLITNCSNNYGPWHFPEKLIPLVILNAIQGRAIPVYGEGHQIRDWLFVEDHARALHRVMHQGAIGSSYNIGGHEERRNIDVVTTICDVLERLEVPHPEGVGRFHDLITHVADRPGHDRRYAIDASHIERELGWRPRESFESGIEKTVRWFLSHGDWCQGVENADTRQRHGLGATI</sequence>
<dbReference type="Gene3D" id="3.40.50.720">
    <property type="entry name" value="NAD(P)-binding Rossmann-like Domain"/>
    <property type="match status" value="1"/>
</dbReference>
<dbReference type="NCBIfam" id="TIGR01181">
    <property type="entry name" value="dTDP_gluc_dehyt"/>
    <property type="match status" value="1"/>
</dbReference>
<dbReference type="InterPro" id="IPR036291">
    <property type="entry name" value="NAD(P)-bd_dom_sf"/>
</dbReference>
<evidence type="ECO:0000256" key="4">
    <source>
        <dbReference type="ARBA" id="ARBA00011990"/>
    </source>
</evidence>
<protein>
    <recommendedName>
        <fullName evidence="4 7">dTDP-glucose 4,6-dehydratase</fullName>
        <ecNumber evidence="4 7">4.2.1.46</ecNumber>
    </recommendedName>
</protein>
<evidence type="ECO:0000256" key="6">
    <source>
        <dbReference type="ARBA" id="ARBA00023239"/>
    </source>
</evidence>
<proteinExistence type="inferred from homology"/>
<dbReference type="RefSeq" id="WP_090133465.1">
    <property type="nucleotide sequence ID" value="NZ_FOLY01000004.1"/>
</dbReference>
<keyword evidence="5" id="KW-0520">NAD</keyword>
<dbReference type="SUPFAM" id="SSF51735">
    <property type="entry name" value="NAD(P)-binding Rossmann-fold domains"/>
    <property type="match status" value="1"/>
</dbReference>
<dbReference type="PANTHER" id="PTHR43000">
    <property type="entry name" value="DTDP-D-GLUCOSE 4,6-DEHYDRATASE-RELATED"/>
    <property type="match status" value="1"/>
</dbReference>
<comment type="similarity">
    <text evidence="3 7">Belongs to the NAD(P)-dependent epimerase/dehydratase family. dTDP-glucose dehydratase subfamily.</text>
</comment>
<feature type="domain" description="NAD(P)-binding" evidence="8">
    <location>
        <begin position="5"/>
        <end position="327"/>
    </location>
</feature>
<dbReference type="STRING" id="402385.SAMN05421848_1958"/>
<keyword evidence="10" id="KW-1185">Reference proteome</keyword>
<evidence type="ECO:0000259" key="8">
    <source>
        <dbReference type="Pfam" id="PF16363"/>
    </source>
</evidence>
<dbReference type="AlphaFoldDB" id="A0A1I1KH57"/>
<dbReference type="Pfam" id="PF16363">
    <property type="entry name" value="GDP_Man_Dehyd"/>
    <property type="match status" value="1"/>
</dbReference>
<dbReference type="InterPro" id="IPR005888">
    <property type="entry name" value="dTDP_Gluc_deHydtase"/>
</dbReference>
<dbReference type="InterPro" id="IPR016040">
    <property type="entry name" value="NAD(P)-bd_dom"/>
</dbReference>
<evidence type="ECO:0000256" key="7">
    <source>
        <dbReference type="RuleBase" id="RU004473"/>
    </source>
</evidence>
<comment type="cofactor">
    <cofactor evidence="2 7">
        <name>NAD(+)</name>
        <dbReference type="ChEBI" id="CHEBI:57540"/>
    </cofactor>
</comment>
<dbReference type="Proteomes" id="UP000199046">
    <property type="component" value="Unassembled WGS sequence"/>
</dbReference>
<dbReference type="GO" id="GO:0009225">
    <property type="term" value="P:nucleotide-sugar metabolic process"/>
    <property type="evidence" value="ECO:0007669"/>
    <property type="project" value="InterPro"/>
</dbReference>
<reference evidence="10" key="1">
    <citation type="submission" date="2016-10" db="EMBL/GenBank/DDBJ databases">
        <authorList>
            <person name="Varghese N."/>
            <person name="Submissions S."/>
        </authorList>
    </citation>
    <scope>NUCLEOTIDE SEQUENCE [LARGE SCALE GENOMIC DNA]</scope>
    <source>
        <strain evidence="10">DSM 23439</strain>
    </source>
</reference>
<evidence type="ECO:0000256" key="3">
    <source>
        <dbReference type="ARBA" id="ARBA00008178"/>
    </source>
</evidence>
<comment type="catalytic activity">
    <reaction evidence="1 7">
        <text>dTDP-alpha-D-glucose = dTDP-4-dehydro-6-deoxy-alpha-D-glucose + H2O</text>
        <dbReference type="Rhea" id="RHEA:17221"/>
        <dbReference type="ChEBI" id="CHEBI:15377"/>
        <dbReference type="ChEBI" id="CHEBI:57477"/>
        <dbReference type="ChEBI" id="CHEBI:57649"/>
        <dbReference type="EC" id="4.2.1.46"/>
    </reaction>
</comment>
<dbReference type="EMBL" id="FOLY01000004">
    <property type="protein sequence ID" value="SFC59885.1"/>
    <property type="molecule type" value="Genomic_DNA"/>
</dbReference>
<dbReference type="CDD" id="cd05246">
    <property type="entry name" value="dTDP_GD_SDR_e"/>
    <property type="match status" value="1"/>
</dbReference>